<comment type="caution">
    <text evidence="1">The sequence shown here is derived from an EMBL/GenBank/DDBJ whole genome shotgun (WGS) entry which is preliminary data.</text>
</comment>
<gene>
    <name evidence="1" type="ORF">M9H77_27883</name>
</gene>
<accession>A0ACC0AFN1</accession>
<protein>
    <submittedName>
        <fullName evidence="1">Uncharacterized protein</fullName>
    </submittedName>
</protein>
<evidence type="ECO:0000313" key="1">
    <source>
        <dbReference type="EMBL" id="KAI5659090.1"/>
    </source>
</evidence>
<reference evidence="2" key="1">
    <citation type="journal article" date="2023" name="Nat. Plants">
        <title>Single-cell RNA sequencing provides a high-resolution roadmap for understanding the multicellular compartmentation of specialized metabolism.</title>
        <authorList>
            <person name="Sun S."/>
            <person name="Shen X."/>
            <person name="Li Y."/>
            <person name="Li Y."/>
            <person name="Wang S."/>
            <person name="Li R."/>
            <person name="Zhang H."/>
            <person name="Shen G."/>
            <person name="Guo B."/>
            <person name="Wei J."/>
            <person name="Xu J."/>
            <person name="St-Pierre B."/>
            <person name="Chen S."/>
            <person name="Sun C."/>
        </authorList>
    </citation>
    <scope>NUCLEOTIDE SEQUENCE [LARGE SCALE GENOMIC DNA]</scope>
</reference>
<evidence type="ECO:0000313" key="2">
    <source>
        <dbReference type="Proteomes" id="UP001060085"/>
    </source>
</evidence>
<name>A0ACC0AFN1_CATRO</name>
<dbReference type="EMBL" id="CM044706">
    <property type="protein sequence ID" value="KAI5659090.1"/>
    <property type="molecule type" value="Genomic_DNA"/>
</dbReference>
<dbReference type="Proteomes" id="UP001060085">
    <property type="component" value="Linkage Group LG06"/>
</dbReference>
<proteinExistence type="predicted"/>
<organism evidence="1 2">
    <name type="scientific">Catharanthus roseus</name>
    <name type="common">Madagascar periwinkle</name>
    <name type="synonym">Vinca rosea</name>
    <dbReference type="NCBI Taxonomy" id="4058"/>
    <lineage>
        <taxon>Eukaryota</taxon>
        <taxon>Viridiplantae</taxon>
        <taxon>Streptophyta</taxon>
        <taxon>Embryophyta</taxon>
        <taxon>Tracheophyta</taxon>
        <taxon>Spermatophyta</taxon>
        <taxon>Magnoliopsida</taxon>
        <taxon>eudicotyledons</taxon>
        <taxon>Gunneridae</taxon>
        <taxon>Pentapetalae</taxon>
        <taxon>asterids</taxon>
        <taxon>lamiids</taxon>
        <taxon>Gentianales</taxon>
        <taxon>Apocynaceae</taxon>
        <taxon>Rauvolfioideae</taxon>
        <taxon>Vinceae</taxon>
        <taxon>Catharanthinae</taxon>
        <taxon>Catharanthus</taxon>
    </lineage>
</organism>
<sequence>MASTTSFSSFVTVFMLLFSSFHNSFSCPTCDTKYPHHSILVTKKDIDLLQFPVNLEFLEAEWFLWGGLGHGLDVALPELTGGGPPPIGVKKANLDPLVTKIVVEFAYQEVGHLRALKDTVGLFPRPQLDLSASNFATVINLALNKTLEPPFDPYSSSLAYMLASYAVPYVGLVGYVGTNPHLKGYKSKRLLAGLLGVESGQDAVIRTYLYERAEQVVEPYNVTVAEITTGISLLRNKLAGCGNKDEGVMVPLELGAENKTTSNVLSANAYSISYDRTQAEILRIIYGTGKEDVPGLFYPKGGNGKIARRFLNHH</sequence>
<keyword evidence="2" id="KW-1185">Reference proteome</keyword>